<reference evidence="1 2" key="2">
    <citation type="journal article" date="2010" name="Nucleic Acids Res.">
        <title>BeetleBase in 2010: revisions to provide comprehensive genomic information for Tribolium castaneum.</title>
        <authorList>
            <person name="Kim H.S."/>
            <person name="Murphy T."/>
            <person name="Xia J."/>
            <person name="Caragea D."/>
            <person name="Park Y."/>
            <person name="Beeman R.W."/>
            <person name="Lorenzen M.D."/>
            <person name="Butcher S."/>
            <person name="Manak J.R."/>
            <person name="Brown S.J."/>
        </authorList>
    </citation>
    <scope>GENOME REANNOTATION</scope>
    <source>
        <strain evidence="1 2">Georgia GA2</strain>
    </source>
</reference>
<reference evidence="1 2" key="1">
    <citation type="journal article" date="2008" name="Nature">
        <title>The genome of the model beetle and pest Tribolium castaneum.</title>
        <authorList>
            <consortium name="Tribolium Genome Sequencing Consortium"/>
            <person name="Richards S."/>
            <person name="Gibbs R.A."/>
            <person name="Weinstock G.M."/>
            <person name="Brown S.J."/>
            <person name="Denell R."/>
            <person name="Beeman R.W."/>
            <person name="Gibbs R."/>
            <person name="Beeman R.W."/>
            <person name="Brown S.J."/>
            <person name="Bucher G."/>
            <person name="Friedrich M."/>
            <person name="Grimmelikhuijzen C.J."/>
            <person name="Klingler M."/>
            <person name="Lorenzen M."/>
            <person name="Richards S."/>
            <person name="Roth S."/>
            <person name="Schroder R."/>
            <person name="Tautz D."/>
            <person name="Zdobnov E.M."/>
            <person name="Muzny D."/>
            <person name="Gibbs R.A."/>
            <person name="Weinstock G.M."/>
            <person name="Attaway T."/>
            <person name="Bell S."/>
            <person name="Buhay C.J."/>
            <person name="Chandrabose M.N."/>
            <person name="Chavez D."/>
            <person name="Clerk-Blankenburg K.P."/>
            <person name="Cree A."/>
            <person name="Dao M."/>
            <person name="Davis C."/>
            <person name="Chacko J."/>
            <person name="Dinh H."/>
            <person name="Dugan-Rocha S."/>
            <person name="Fowler G."/>
            <person name="Garner T.T."/>
            <person name="Garnes J."/>
            <person name="Gnirke A."/>
            <person name="Hawes A."/>
            <person name="Hernandez J."/>
            <person name="Hines S."/>
            <person name="Holder M."/>
            <person name="Hume J."/>
            <person name="Jhangiani S.N."/>
            <person name="Joshi V."/>
            <person name="Khan Z.M."/>
            <person name="Jackson L."/>
            <person name="Kovar C."/>
            <person name="Kowis A."/>
            <person name="Lee S."/>
            <person name="Lewis L.R."/>
            <person name="Margolis J."/>
            <person name="Morgan M."/>
            <person name="Nazareth L.V."/>
            <person name="Nguyen N."/>
            <person name="Okwuonu G."/>
            <person name="Parker D."/>
            <person name="Richards S."/>
            <person name="Ruiz S.J."/>
            <person name="Santibanez J."/>
            <person name="Savard J."/>
            <person name="Scherer S.E."/>
            <person name="Schneider B."/>
            <person name="Sodergren E."/>
            <person name="Tautz D."/>
            <person name="Vattahil S."/>
            <person name="Villasana D."/>
            <person name="White C.S."/>
            <person name="Wright R."/>
            <person name="Park Y."/>
            <person name="Beeman R.W."/>
            <person name="Lord J."/>
            <person name="Oppert B."/>
            <person name="Lorenzen M."/>
            <person name="Brown S."/>
            <person name="Wang L."/>
            <person name="Savard J."/>
            <person name="Tautz D."/>
            <person name="Richards S."/>
            <person name="Weinstock G."/>
            <person name="Gibbs R.A."/>
            <person name="Liu Y."/>
            <person name="Worley K."/>
            <person name="Weinstock G."/>
            <person name="Elsik C.G."/>
            <person name="Reese J.T."/>
            <person name="Elhaik E."/>
            <person name="Landan G."/>
            <person name="Graur D."/>
            <person name="Arensburger P."/>
            <person name="Atkinson P."/>
            <person name="Beeman R.W."/>
            <person name="Beidler J."/>
            <person name="Brown S.J."/>
            <person name="Demuth J.P."/>
            <person name="Drury D.W."/>
            <person name="Du Y.Z."/>
            <person name="Fujiwara H."/>
            <person name="Lorenzen M."/>
            <person name="Maselli V."/>
            <person name="Osanai M."/>
            <person name="Park Y."/>
            <person name="Robertson H.M."/>
            <person name="Tu Z."/>
            <person name="Wang J.J."/>
            <person name="Wang S."/>
            <person name="Richards S."/>
            <person name="Song H."/>
            <person name="Zhang L."/>
            <person name="Sodergren E."/>
            <person name="Werner D."/>
            <person name="Stanke M."/>
            <person name="Morgenstern B."/>
            <person name="Solovyev V."/>
            <person name="Kosarev P."/>
            <person name="Brown G."/>
            <person name="Chen H.C."/>
            <person name="Ermolaeva O."/>
            <person name="Hlavina W."/>
            <person name="Kapustin Y."/>
            <person name="Kiryutin B."/>
            <person name="Kitts P."/>
            <person name="Maglott D."/>
            <person name="Pruitt K."/>
            <person name="Sapojnikov V."/>
            <person name="Souvorov A."/>
            <person name="Mackey A.J."/>
            <person name="Waterhouse R.M."/>
            <person name="Wyder S."/>
            <person name="Zdobnov E.M."/>
            <person name="Zdobnov E.M."/>
            <person name="Wyder S."/>
            <person name="Kriventseva E.V."/>
            <person name="Kadowaki T."/>
            <person name="Bork P."/>
            <person name="Aranda M."/>
            <person name="Bao R."/>
            <person name="Beermann A."/>
            <person name="Berns N."/>
            <person name="Bolognesi R."/>
            <person name="Bonneton F."/>
            <person name="Bopp D."/>
            <person name="Brown S.J."/>
            <person name="Bucher G."/>
            <person name="Butts T."/>
            <person name="Chaumot A."/>
            <person name="Denell R.E."/>
            <person name="Ferrier D.E."/>
            <person name="Friedrich M."/>
            <person name="Gordon C.M."/>
            <person name="Jindra M."/>
            <person name="Klingler M."/>
            <person name="Lan Q."/>
            <person name="Lattorff H.M."/>
            <person name="Laudet V."/>
            <person name="von Levetsow C."/>
            <person name="Liu Z."/>
            <person name="Lutz R."/>
            <person name="Lynch J.A."/>
            <person name="da Fonseca R.N."/>
            <person name="Posnien N."/>
            <person name="Reuter R."/>
            <person name="Roth S."/>
            <person name="Savard J."/>
            <person name="Schinko J.B."/>
            <person name="Schmitt C."/>
            <person name="Schoppmeier M."/>
            <person name="Schroder R."/>
            <person name="Shippy T.D."/>
            <person name="Simonnet F."/>
            <person name="Marques-Souza H."/>
            <person name="Tautz D."/>
            <person name="Tomoyasu Y."/>
            <person name="Trauner J."/>
            <person name="Van der Zee M."/>
            <person name="Vervoort M."/>
            <person name="Wittkopp N."/>
            <person name="Wimmer E.A."/>
            <person name="Yang X."/>
            <person name="Jones A.K."/>
            <person name="Sattelle D.B."/>
            <person name="Ebert P.R."/>
            <person name="Nelson D."/>
            <person name="Scott J.G."/>
            <person name="Beeman R.W."/>
            <person name="Muthukrishnan S."/>
            <person name="Kramer K.J."/>
            <person name="Arakane Y."/>
            <person name="Beeman R.W."/>
            <person name="Zhu Q."/>
            <person name="Hogenkamp D."/>
            <person name="Dixit R."/>
            <person name="Oppert B."/>
            <person name="Jiang H."/>
            <person name="Zou Z."/>
            <person name="Marshall J."/>
            <person name="Elpidina E."/>
            <person name="Vinokurov K."/>
            <person name="Oppert C."/>
            <person name="Zou Z."/>
            <person name="Evans J."/>
            <person name="Lu Z."/>
            <person name="Zhao P."/>
            <person name="Sumathipala N."/>
            <person name="Altincicek B."/>
            <person name="Vilcinskas A."/>
            <person name="Williams M."/>
            <person name="Hultmark D."/>
            <person name="Hetru C."/>
            <person name="Jiang H."/>
            <person name="Grimmelikhuijzen C.J."/>
            <person name="Hauser F."/>
            <person name="Cazzamali G."/>
            <person name="Williamson M."/>
            <person name="Park Y."/>
            <person name="Li B."/>
            <person name="Tanaka Y."/>
            <person name="Predel R."/>
            <person name="Neupert S."/>
            <person name="Schachtner J."/>
            <person name="Verleyen P."/>
            <person name="Raible F."/>
            <person name="Bork P."/>
            <person name="Friedrich M."/>
            <person name="Walden K.K."/>
            <person name="Robertson H.M."/>
            <person name="Angeli S."/>
            <person name="Foret S."/>
            <person name="Bucher G."/>
            <person name="Schuetz S."/>
            <person name="Maleszka R."/>
            <person name="Wimmer E.A."/>
            <person name="Beeman R.W."/>
            <person name="Lorenzen M."/>
            <person name="Tomoyasu Y."/>
            <person name="Miller S.C."/>
            <person name="Grossmann D."/>
            <person name="Bucher G."/>
        </authorList>
    </citation>
    <scope>NUCLEOTIDE SEQUENCE [LARGE SCALE GENOMIC DNA]</scope>
    <source>
        <strain evidence="1 2">Georgia GA2</strain>
    </source>
</reference>
<sequence length="191" mass="21993">MCPKRAEIAYSKNIKNSSDTKTSGNMLVCVKKASNIPSYFKRATLKIALVEGRSKLIRLMTCAFNLPLIHFMQVDVRRANDLIPQGRYLLYRLEQSIRGWKCLNIIRSLNSVDLTRYIWVLSNFKPFLFLVKEIKYLSICAGVFSDWILRKSSVMRQFANLASCQLVGHVKFNILVAWQRHCRGSKWKAGG</sequence>
<protein>
    <submittedName>
        <fullName evidence="1">Uncharacterized protein</fullName>
    </submittedName>
</protein>
<accession>D2A0V9</accession>
<organism evidence="1 2">
    <name type="scientific">Tribolium castaneum</name>
    <name type="common">Red flour beetle</name>
    <dbReference type="NCBI Taxonomy" id="7070"/>
    <lineage>
        <taxon>Eukaryota</taxon>
        <taxon>Metazoa</taxon>
        <taxon>Ecdysozoa</taxon>
        <taxon>Arthropoda</taxon>
        <taxon>Hexapoda</taxon>
        <taxon>Insecta</taxon>
        <taxon>Pterygota</taxon>
        <taxon>Neoptera</taxon>
        <taxon>Endopterygota</taxon>
        <taxon>Coleoptera</taxon>
        <taxon>Polyphaga</taxon>
        <taxon>Cucujiformia</taxon>
        <taxon>Tenebrionidae</taxon>
        <taxon>Tenebrionidae incertae sedis</taxon>
        <taxon>Tribolium</taxon>
    </lineage>
</organism>
<dbReference type="Proteomes" id="UP000007266">
    <property type="component" value="Linkage group 4"/>
</dbReference>
<dbReference type="HOGENOM" id="CLU_1423234_0_0_1"/>
<dbReference type="AlphaFoldDB" id="D2A0V9"/>
<evidence type="ECO:0000313" key="1">
    <source>
        <dbReference type="EMBL" id="EFA01626.1"/>
    </source>
</evidence>
<name>D2A0V9_TRICA</name>
<proteinExistence type="predicted"/>
<keyword evidence="2" id="KW-1185">Reference proteome</keyword>
<dbReference type="EMBL" id="KQ971338">
    <property type="protein sequence ID" value="EFA01626.1"/>
    <property type="molecule type" value="Genomic_DNA"/>
</dbReference>
<evidence type="ECO:0000313" key="2">
    <source>
        <dbReference type="Proteomes" id="UP000007266"/>
    </source>
</evidence>
<dbReference type="InParanoid" id="D2A0V9"/>
<gene>
    <name evidence="1" type="primary">GLEAN_07196</name>
    <name evidence="1" type="ORF">TcasGA2_TC007196</name>
</gene>